<dbReference type="SUPFAM" id="SSF52540">
    <property type="entry name" value="P-loop containing nucleoside triphosphate hydrolases"/>
    <property type="match status" value="1"/>
</dbReference>
<name>A0A1G8RVZ2_9RHOB</name>
<gene>
    <name evidence="1" type="ORF">SAMN05421850_11031</name>
</gene>
<dbReference type="OrthoDB" id="7838426at2"/>
<dbReference type="Proteomes" id="UP000199340">
    <property type="component" value="Unassembled WGS sequence"/>
</dbReference>
<sequence>MADEVRVYLHAGAHRTGTSSFQMCLDRNADLLRDAGCDLAYPGRDGIPGGKLKMKLPSPRHGLKKAKGFIEPARAEIDKRRQGRSRLVLSEENIPGRMLHFTQGKFYPAKEIRARILAQALPGPVAHLIYVVRPYDELFVSAYRKRAEDIPVDPFHEVIPGLMQVDEGWPELMAVFQAYLKPAKLTVLTYPARGSSRSLVARLLPDIAKDSLAEPDRQLNRSPTDAALEELQRRYHAGETLSKEAFHEIMERHAGARDTLGLAEFAATDRQKLRDRYHADLDRLRAMPGLTLVDSAGD</sequence>
<accession>A0A1G8RVZ2</accession>
<evidence type="ECO:0008006" key="3">
    <source>
        <dbReference type="Google" id="ProtNLM"/>
    </source>
</evidence>
<reference evidence="1 2" key="1">
    <citation type="submission" date="2016-10" db="EMBL/GenBank/DDBJ databases">
        <authorList>
            <person name="de Groot N.N."/>
        </authorList>
    </citation>
    <scope>NUCLEOTIDE SEQUENCE [LARGE SCALE GENOMIC DNA]</scope>
    <source>
        <strain evidence="1 2">DSM 28010</strain>
    </source>
</reference>
<keyword evidence="2" id="KW-1185">Reference proteome</keyword>
<dbReference type="STRING" id="490829.SAMN05421850_11031"/>
<organism evidence="1 2">
    <name type="scientific">Lutimaribacter saemankumensis</name>
    <dbReference type="NCBI Taxonomy" id="490829"/>
    <lineage>
        <taxon>Bacteria</taxon>
        <taxon>Pseudomonadati</taxon>
        <taxon>Pseudomonadota</taxon>
        <taxon>Alphaproteobacteria</taxon>
        <taxon>Rhodobacterales</taxon>
        <taxon>Roseobacteraceae</taxon>
        <taxon>Lutimaribacter</taxon>
    </lineage>
</organism>
<evidence type="ECO:0000313" key="1">
    <source>
        <dbReference type="EMBL" id="SDJ21148.1"/>
    </source>
</evidence>
<dbReference type="EMBL" id="FNEB01000010">
    <property type="protein sequence ID" value="SDJ21148.1"/>
    <property type="molecule type" value="Genomic_DNA"/>
</dbReference>
<dbReference type="RefSeq" id="WP_090029915.1">
    <property type="nucleotide sequence ID" value="NZ_FNEB01000010.1"/>
</dbReference>
<protein>
    <recommendedName>
        <fullName evidence="3">Sulfotransferase family protein</fullName>
    </recommendedName>
</protein>
<proteinExistence type="predicted"/>
<dbReference type="AlphaFoldDB" id="A0A1G8RVZ2"/>
<evidence type="ECO:0000313" key="2">
    <source>
        <dbReference type="Proteomes" id="UP000199340"/>
    </source>
</evidence>
<dbReference type="InterPro" id="IPR027417">
    <property type="entry name" value="P-loop_NTPase"/>
</dbReference>